<reference evidence="1" key="1">
    <citation type="submission" date="2021-05" db="EMBL/GenBank/DDBJ databases">
        <authorList>
            <person name="Pan Q."/>
            <person name="Jouanno E."/>
            <person name="Zahm M."/>
            <person name="Klopp C."/>
            <person name="Cabau C."/>
            <person name="Louis A."/>
            <person name="Berthelot C."/>
            <person name="Parey E."/>
            <person name="Roest Crollius H."/>
            <person name="Montfort J."/>
            <person name="Robinson-Rechavi M."/>
            <person name="Bouchez O."/>
            <person name="Lampietro C."/>
            <person name="Lopez Roques C."/>
            <person name="Donnadieu C."/>
            <person name="Postlethwait J."/>
            <person name="Bobe J."/>
            <person name="Dillon D."/>
            <person name="Chandos A."/>
            <person name="von Hippel F."/>
            <person name="Guiguen Y."/>
        </authorList>
    </citation>
    <scope>NUCLEOTIDE SEQUENCE</scope>
    <source>
        <strain evidence="1">YG-Jan2019</strain>
    </source>
</reference>
<gene>
    <name evidence="1" type="ORF">DPEC_G00026010</name>
</gene>
<keyword evidence="2" id="KW-1185">Reference proteome</keyword>
<organism evidence="1 2">
    <name type="scientific">Dallia pectoralis</name>
    <name type="common">Alaska blackfish</name>
    <dbReference type="NCBI Taxonomy" id="75939"/>
    <lineage>
        <taxon>Eukaryota</taxon>
        <taxon>Metazoa</taxon>
        <taxon>Chordata</taxon>
        <taxon>Craniata</taxon>
        <taxon>Vertebrata</taxon>
        <taxon>Euteleostomi</taxon>
        <taxon>Actinopterygii</taxon>
        <taxon>Neopterygii</taxon>
        <taxon>Teleostei</taxon>
        <taxon>Protacanthopterygii</taxon>
        <taxon>Esociformes</taxon>
        <taxon>Umbridae</taxon>
        <taxon>Dallia</taxon>
    </lineage>
</organism>
<proteinExistence type="predicted"/>
<accession>A0ACC2HIW8</accession>
<dbReference type="Proteomes" id="UP001157502">
    <property type="component" value="Chromosome 2"/>
</dbReference>
<sequence length="86" mass="9463">MNLLCSKCRYFTPPLFPPPPSFLSPTSDSIKGVLLGKREREGEDTDHCRTGGCGSDVNTVRTQGTISHTKLSPSSETSSTRRLYEE</sequence>
<evidence type="ECO:0000313" key="2">
    <source>
        <dbReference type="Proteomes" id="UP001157502"/>
    </source>
</evidence>
<name>A0ACC2HIW8_DALPE</name>
<evidence type="ECO:0000313" key="1">
    <source>
        <dbReference type="EMBL" id="KAJ8015428.1"/>
    </source>
</evidence>
<dbReference type="EMBL" id="CM055729">
    <property type="protein sequence ID" value="KAJ8015428.1"/>
    <property type="molecule type" value="Genomic_DNA"/>
</dbReference>
<comment type="caution">
    <text evidence="1">The sequence shown here is derived from an EMBL/GenBank/DDBJ whole genome shotgun (WGS) entry which is preliminary data.</text>
</comment>
<protein>
    <submittedName>
        <fullName evidence="1">Uncharacterized protein</fullName>
    </submittedName>
</protein>